<dbReference type="Pfam" id="PF25954">
    <property type="entry name" value="Beta-barrel_RND_2"/>
    <property type="match status" value="1"/>
</dbReference>
<dbReference type="NCBIfam" id="TIGR01730">
    <property type="entry name" value="RND_mfp"/>
    <property type="match status" value="1"/>
</dbReference>
<dbReference type="Gene3D" id="1.10.287.470">
    <property type="entry name" value="Helix hairpin bin"/>
    <property type="match status" value="1"/>
</dbReference>
<evidence type="ECO:0000259" key="5">
    <source>
        <dbReference type="Pfam" id="PF25917"/>
    </source>
</evidence>
<dbReference type="InterPro" id="IPR058792">
    <property type="entry name" value="Beta-barrel_RND_2"/>
</dbReference>
<keyword evidence="4" id="KW-1133">Transmembrane helix</keyword>
<feature type="domain" description="Multidrug resistance protein MdtA-like barrel-sandwich hybrid" evidence="5">
    <location>
        <begin position="72"/>
        <end position="190"/>
    </location>
</feature>
<dbReference type="RefSeq" id="WP_166269793.1">
    <property type="nucleotide sequence ID" value="NZ_CP048029.1"/>
</dbReference>
<dbReference type="InterPro" id="IPR006143">
    <property type="entry name" value="RND_pump_MFP"/>
</dbReference>
<dbReference type="FunFam" id="2.40.30.170:FF:000010">
    <property type="entry name" value="Efflux RND transporter periplasmic adaptor subunit"/>
    <property type="match status" value="1"/>
</dbReference>
<protein>
    <submittedName>
        <fullName evidence="7">Efflux RND transporter periplasmic adaptor subunit</fullName>
    </submittedName>
</protein>
<keyword evidence="8" id="KW-1185">Reference proteome</keyword>
<keyword evidence="4" id="KW-0812">Transmembrane</keyword>
<evidence type="ECO:0000256" key="4">
    <source>
        <dbReference type="SAM" id="Phobius"/>
    </source>
</evidence>
<accession>A0A6G7VAS4</accession>
<dbReference type="GO" id="GO:1990281">
    <property type="term" value="C:efflux pump complex"/>
    <property type="evidence" value="ECO:0007669"/>
    <property type="project" value="TreeGrafter"/>
</dbReference>
<feature type="coiled-coil region" evidence="2">
    <location>
        <begin position="103"/>
        <end position="161"/>
    </location>
</feature>
<reference evidence="8" key="1">
    <citation type="submission" date="2020-01" db="EMBL/GenBank/DDBJ databases">
        <title>Caldichromatium gen. nov., sp. nov., a thermophilic purple sulfur bacterium member of the family Chromatiaceae isolated from Nakabusa hot spring, Japan.</title>
        <authorList>
            <person name="Saini M.K."/>
            <person name="Hanada S."/>
            <person name="Tank M."/>
        </authorList>
    </citation>
    <scope>NUCLEOTIDE SEQUENCE [LARGE SCALE GENOMIC DNA]</scope>
    <source>
        <strain evidence="8">No.7</strain>
    </source>
</reference>
<dbReference type="Pfam" id="PF25917">
    <property type="entry name" value="BSH_RND"/>
    <property type="match status" value="1"/>
</dbReference>
<evidence type="ECO:0000256" key="3">
    <source>
        <dbReference type="SAM" id="MobiDB-lite"/>
    </source>
</evidence>
<dbReference type="SUPFAM" id="SSF111369">
    <property type="entry name" value="HlyD-like secretion proteins"/>
    <property type="match status" value="1"/>
</dbReference>
<sequence>MNDRWGSRQLLRGLARHDLGMLWRILYVAACLGPGVWAAPAAVPVVVEQVRLEQIGDRVEALGTLEAQESIALTVKVSGIVRAVHFADCQRVQAGDRLIELDDTEERALLQEARVRLDEAERQYRRIAALAAQRSAAQAQLDERRRDLDAARAAVAVLEARLADRLIRAPFAGVLGLRAISPGALVTPGTLITTLDDDRVMKLDFTVSSIHLAALRPGLPIEAQTDAFGDEGFRGTVQVIDSRIDPVSRAVRVRATLPNPDLRLKPGLLMRVILMLNPRTAPVIPESAVLYRGPERLVMRVIAAQDGALSAEPQQVRLGLRLHGLVEVREGLDAGERVIIAGQDQVRPRQPVRLVEPLAQPAPDDRDRSLRPAPGRVPTQTERP</sequence>
<dbReference type="PANTHER" id="PTHR30469:SF16">
    <property type="entry name" value="HAE1 FAMILY EFFLUX PUMP MFP COMPONENT"/>
    <property type="match status" value="1"/>
</dbReference>
<name>A0A6G7VAS4_9GAMM</name>
<organism evidence="7 8">
    <name type="scientific">Caldichromatium japonicum</name>
    <dbReference type="NCBI Taxonomy" id="2699430"/>
    <lineage>
        <taxon>Bacteria</taxon>
        <taxon>Pseudomonadati</taxon>
        <taxon>Pseudomonadota</taxon>
        <taxon>Gammaproteobacteria</taxon>
        <taxon>Chromatiales</taxon>
        <taxon>Chromatiaceae</taxon>
        <taxon>Caldichromatium</taxon>
    </lineage>
</organism>
<dbReference type="Gene3D" id="2.40.50.100">
    <property type="match status" value="1"/>
</dbReference>
<evidence type="ECO:0000256" key="2">
    <source>
        <dbReference type="SAM" id="Coils"/>
    </source>
</evidence>
<dbReference type="KEGG" id="cjap:GWK36_02475"/>
<comment type="similarity">
    <text evidence="1">Belongs to the membrane fusion protein (MFP) (TC 8.A.1) family.</text>
</comment>
<dbReference type="Gene3D" id="2.40.420.20">
    <property type="match status" value="1"/>
</dbReference>
<dbReference type="GO" id="GO:0015562">
    <property type="term" value="F:efflux transmembrane transporter activity"/>
    <property type="evidence" value="ECO:0007669"/>
    <property type="project" value="TreeGrafter"/>
</dbReference>
<proteinExistence type="inferred from homology"/>
<dbReference type="Proteomes" id="UP000502699">
    <property type="component" value="Chromosome"/>
</dbReference>
<feature type="region of interest" description="Disordered" evidence="3">
    <location>
        <begin position="351"/>
        <end position="384"/>
    </location>
</feature>
<dbReference type="EMBL" id="CP048029">
    <property type="protein sequence ID" value="QIK37052.1"/>
    <property type="molecule type" value="Genomic_DNA"/>
</dbReference>
<dbReference type="AlphaFoldDB" id="A0A6G7VAS4"/>
<keyword evidence="4" id="KW-0472">Membrane</keyword>
<feature type="domain" description="CusB-like beta-barrel" evidence="6">
    <location>
        <begin position="207"/>
        <end position="274"/>
    </location>
</feature>
<dbReference type="InterPro" id="IPR058625">
    <property type="entry name" value="MdtA-like_BSH"/>
</dbReference>
<evidence type="ECO:0000313" key="8">
    <source>
        <dbReference type="Proteomes" id="UP000502699"/>
    </source>
</evidence>
<gene>
    <name evidence="7" type="ORF">GWK36_02475</name>
</gene>
<evidence type="ECO:0000259" key="6">
    <source>
        <dbReference type="Pfam" id="PF25954"/>
    </source>
</evidence>
<keyword evidence="2" id="KW-0175">Coiled coil</keyword>
<dbReference type="PANTHER" id="PTHR30469">
    <property type="entry name" value="MULTIDRUG RESISTANCE PROTEIN MDTA"/>
    <property type="match status" value="1"/>
</dbReference>
<dbReference type="Gene3D" id="2.40.30.170">
    <property type="match status" value="1"/>
</dbReference>
<feature type="transmembrane region" description="Helical" evidence="4">
    <location>
        <begin position="21"/>
        <end position="43"/>
    </location>
</feature>
<evidence type="ECO:0000313" key="7">
    <source>
        <dbReference type="EMBL" id="QIK37052.1"/>
    </source>
</evidence>
<evidence type="ECO:0000256" key="1">
    <source>
        <dbReference type="ARBA" id="ARBA00009477"/>
    </source>
</evidence>